<evidence type="ECO:0000313" key="1">
    <source>
        <dbReference type="EMBL" id="GLI32678.1"/>
    </source>
</evidence>
<evidence type="ECO:0000313" key="2">
    <source>
        <dbReference type="Proteomes" id="UP001144372"/>
    </source>
</evidence>
<sequence length="162" mass="18100">MLPIEEKIEFARFLFLQWGKELLKDLTVRRYLRQLEEGIKVSGKTMKDLGIDRACALCDATAPEGSCCSRGLENKYDVVLLLINLLLGVDLETCASRTDSCAFLGPKGCRLRVRNLICIEYLCPQLERSLGHDALVRMQTATGGELEASFLLCDAVRKKITS</sequence>
<reference evidence="1" key="1">
    <citation type="submission" date="2022-12" db="EMBL/GenBank/DDBJ databases">
        <title>Reference genome sequencing for broad-spectrum identification of bacterial and archaeal isolates by mass spectrometry.</title>
        <authorList>
            <person name="Sekiguchi Y."/>
            <person name="Tourlousse D.M."/>
        </authorList>
    </citation>
    <scope>NUCLEOTIDE SEQUENCE</scope>
    <source>
        <strain evidence="1">ASRB1</strain>
    </source>
</reference>
<proteinExistence type="predicted"/>
<comment type="caution">
    <text evidence="1">The sequence shown here is derived from an EMBL/GenBank/DDBJ whole genome shotgun (WGS) entry which is preliminary data.</text>
</comment>
<name>A0A9W6D118_9BACT</name>
<dbReference type="Proteomes" id="UP001144372">
    <property type="component" value="Unassembled WGS sequence"/>
</dbReference>
<accession>A0A9W6D118</accession>
<protein>
    <submittedName>
        <fullName evidence="1">Uncharacterized protein</fullName>
    </submittedName>
</protein>
<dbReference type="EMBL" id="BSDR01000001">
    <property type="protein sequence ID" value="GLI32678.1"/>
    <property type="molecule type" value="Genomic_DNA"/>
</dbReference>
<keyword evidence="2" id="KW-1185">Reference proteome</keyword>
<dbReference type="AlphaFoldDB" id="A0A9W6D118"/>
<gene>
    <name evidence="1" type="ORF">DAMNIGENAA_01110</name>
</gene>
<organism evidence="1 2">
    <name type="scientific">Desulforhabdus amnigena</name>
    <dbReference type="NCBI Taxonomy" id="40218"/>
    <lineage>
        <taxon>Bacteria</taxon>
        <taxon>Pseudomonadati</taxon>
        <taxon>Thermodesulfobacteriota</taxon>
        <taxon>Syntrophobacteria</taxon>
        <taxon>Syntrophobacterales</taxon>
        <taxon>Syntrophobacteraceae</taxon>
        <taxon>Desulforhabdus</taxon>
    </lineage>
</organism>